<dbReference type="OrthoDB" id="1913644at2"/>
<comment type="caution">
    <text evidence="4">The sequence shown here is derived from an EMBL/GenBank/DDBJ whole genome shotgun (WGS) entry which is preliminary data.</text>
</comment>
<dbReference type="STRING" id="29367.CLPUN_27320"/>
<dbReference type="GO" id="GO:0008745">
    <property type="term" value="F:N-acetylmuramoyl-L-alanine amidase activity"/>
    <property type="evidence" value="ECO:0007669"/>
    <property type="project" value="UniProtKB-EC"/>
</dbReference>
<keyword evidence="1" id="KW-0677">Repeat</keyword>
<keyword evidence="4" id="KW-0378">Hydrolase</keyword>
<dbReference type="RefSeq" id="WP_077847831.1">
    <property type="nucleotide sequence ID" value="NZ_LZZM01000174.1"/>
</dbReference>
<feature type="signal peptide" evidence="3">
    <location>
        <begin position="1"/>
        <end position="28"/>
    </location>
</feature>
<protein>
    <submittedName>
        <fullName evidence="4">Autolysin</fullName>
        <ecNumber evidence="4">3.5.1.28</ecNumber>
    </submittedName>
</protein>
<evidence type="ECO:0000313" key="5">
    <source>
        <dbReference type="Proteomes" id="UP000190890"/>
    </source>
</evidence>
<feature type="repeat" description="Cell wall-binding" evidence="2">
    <location>
        <begin position="88"/>
        <end position="107"/>
    </location>
</feature>
<organism evidence="4 5">
    <name type="scientific">Clostridium puniceum</name>
    <dbReference type="NCBI Taxonomy" id="29367"/>
    <lineage>
        <taxon>Bacteria</taxon>
        <taxon>Bacillati</taxon>
        <taxon>Bacillota</taxon>
        <taxon>Clostridia</taxon>
        <taxon>Eubacteriales</taxon>
        <taxon>Clostridiaceae</taxon>
        <taxon>Clostridium</taxon>
    </lineage>
</organism>
<name>A0A1S8TG26_9CLOT</name>
<evidence type="ECO:0000313" key="4">
    <source>
        <dbReference type="EMBL" id="OOM76345.1"/>
    </source>
</evidence>
<dbReference type="AlphaFoldDB" id="A0A1S8TG26"/>
<dbReference type="Gene3D" id="2.10.270.10">
    <property type="entry name" value="Cholin Binding"/>
    <property type="match status" value="1"/>
</dbReference>
<feature type="chain" id="PRO_5012797601" evidence="3">
    <location>
        <begin position="29"/>
        <end position="148"/>
    </location>
</feature>
<keyword evidence="5" id="KW-1185">Reference proteome</keyword>
<sequence length="148" mass="17048">MKKMVKKLVMTSLLAMSVMGVMPVAASAEWKQDAEKQYYWIENGVKAQGWKSVDGEWYNFRNDGVMQVSWVQDNGNWYYLWSNGVMAHDAWLENKGSWYYFEADGKMAYNKTTIGEREYNFSQPTYIISNDLDGKTTTTTTSSAVKVK</sequence>
<dbReference type="SUPFAM" id="SSF69360">
    <property type="entry name" value="Cell wall binding repeat"/>
    <property type="match status" value="1"/>
</dbReference>
<dbReference type="Proteomes" id="UP000190890">
    <property type="component" value="Unassembled WGS sequence"/>
</dbReference>
<dbReference type="Pfam" id="PF01473">
    <property type="entry name" value="Choline_bind_1"/>
    <property type="match status" value="1"/>
</dbReference>
<evidence type="ECO:0000256" key="2">
    <source>
        <dbReference type="PROSITE-ProRule" id="PRU00591"/>
    </source>
</evidence>
<proteinExistence type="predicted"/>
<reference evidence="4 5" key="1">
    <citation type="submission" date="2016-05" db="EMBL/GenBank/DDBJ databases">
        <title>Microbial solvent formation.</title>
        <authorList>
            <person name="Poehlein A."/>
            <person name="Montoya Solano J.D."/>
            <person name="Flitsch S."/>
            <person name="Krabben P."/>
            <person name="Duerre P."/>
            <person name="Daniel R."/>
        </authorList>
    </citation>
    <scope>NUCLEOTIDE SEQUENCE [LARGE SCALE GENOMIC DNA]</scope>
    <source>
        <strain evidence="4 5">DSM 2619</strain>
    </source>
</reference>
<dbReference type="EMBL" id="LZZM01000174">
    <property type="protein sequence ID" value="OOM76345.1"/>
    <property type="molecule type" value="Genomic_DNA"/>
</dbReference>
<dbReference type="EC" id="3.5.1.28" evidence="4"/>
<keyword evidence="3" id="KW-0732">Signal</keyword>
<accession>A0A1S8TG26</accession>
<dbReference type="InterPro" id="IPR018337">
    <property type="entry name" value="Cell_wall/Cho-bd_repeat"/>
</dbReference>
<dbReference type="Pfam" id="PF19127">
    <property type="entry name" value="Choline_bind_3"/>
    <property type="match status" value="1"/>
</dbReference>
<evidence type="ECO:0000256" key="3">
    <source>
        <dbReference type="SAM" id="SignalP"/>
    </source>
</evidence>
<gene>
    <name evidence="4" type="primary">lytA_13</name>
    <name evidence="4" type="ORF">CLPUN_27320</name>
</gene>
<feature type="repeat" description="Cell wall-binding" evidence="2">
    <location>
        <begin position="47"/>
        <end position="66"/>
    </location>
</feature>
<evidence type="ECO:0000256" key="1">
    <source>
        <dbReference type="ARBA" id="ARBA00022737"/>
    </source>
</evidence>
<feature type="repeat" description="Cell wall-binding" evidence="2">
    <location>
        <begin position="67"/>
        <end position="86"/>
    </location>
</feature>
<dbReference type="PROSITE" id="PS51170">
    <property type="entry name" value="CW"/>
    <property type="match status" value="3"/>
</dbReference>